<name>A0A1I1NP24_9CLOT</name>
<keyword evidence="2" id="KW-1185">Reference proteome</keyword>
<evidence type="ECO:0000313" key="1">
    <source>
        <dbReference type="EMBL" id="SFC99166.1"/>
    </source>
</evidence>
<dbReference type="STRING" id="119641.SAMN05421842_11613"/>
<evidence type="ECO:0000313" key="2">
    <source>
        <dbReference type="Proteomes" id="UP000199263"/>
    </source>
</evidence>
<accession>A0A1I1NP24</accession>
<protein>
    <submittedName>
        <fullName evidence="1">Uncharacterized protein</fullName>
    </submittedName>
</protein>
<dbReference type="AlphaFoldDB" id="A0A1I1NP24"/>
<dbReference type="Proteomes" id="UP000199263">
    <property type="component" value="Unassembled WGS sequence"/>
</dbReference>
<reference evidence="1 2" key="1">
    <citation type="submission" date="2016-10" db="EMBL/GenBank/DDBJ databases">
        <authorList>
            <person name="de Groot N.N."/>
        </authorList>
    </citation>
    <scope>NUCLEOTIDE SEQUENCE [LARGE SCALE GENOMIC DNA]</scope>
    <source>
        <strain evidence="1 2">DSM 12992</strain>
    </source>
</reference>
<sequence>MECKIKNISMNYEVIGEGKPIVMIHGKHI</sequence>
<proteinExistence type="predicted"/>
<dbReference type="EMBL" id="FOMG01000016">
    <property type="protein sequence ID" value="SFC99166.1"/>
    <property type="molecule type" value="Genomic_DNA"/>
</dbReference>
<gene>
    <name evidence="1" type="ORF">SAMN05421842_11613</name>
</gene>
<organism evidence="1 2">
    <name type="scientific">Clostridium uliginosum</name>
    <dbReference type="NCBI Taxonomy" id="119641"/>
    <lineage>
        <taxon>Bacteria</taxon>
        <taxon>Bacillati</taxon>
        <taxon>Bacillota</taxon>
        <taxon>Clostridia</taxon>
        <taxon>Eubacteriales</taxon>
        <taxon>Clostridiaceae</taxon>
        <taxon>Clostridium</taxon>
    </lineage>
</organism>